<evidence type="ECO:0000313" key="18">
    <source>
        <dbReference type="EMBL" id="MFB5266152.1"/>
    </source>
</evidence>
<dbReference type="SUPFAM" id="SSF52980">
    <property type="entry name" value="Restriction endonuclease-like"/>
    <property type="match status" value="1"/>
</dbReference>
<dbReference type="Gene3D" id="3.40.50.300">
    <property type="entry name" value="P-loop containing nucleotide triphosphate hydrolases"/>
    <property type="match status" value="3"/>
</dbReference>
<dbReference type="PROSITE" id="PS51217">
    <property type="entry name" value="UVRD_HELICASE_CTER"/>
    <property type="match status" value="1"/>
</dbReference>
<evidence type="ECO:0000256" key="9">
    <source>
        <dbReference type="ARBA" id="ARBA00023204"/>
    </source>
</evidence>
<evidence type="ECO:0000256" key="13">
    <source>
        <dbReference type="HAMAP-Rule" id="MF_01451"/>
    </source>
</evidence>
<dbReference type="Pfam" id="PF00580">
    <property type="entry name" value="UvrD-helicase"/>
    <property type="match status" value="1"/>
</dbReference>
<keyword evidence="2 13" id="KW-0547">Nucleotide-binding</keyword>
<dbReference type="InterPro" id="IPR038726">
    <property type="entry name" value="PDDEXK_AddAB-type"/>
</dbReference>
<evidence type="ECO:0000256" key="15">
    <source>
        <dbReference type="SAM" id="MobiDB-lite"/>
    </source>
</evidence>
<keyword evidence="5 13" id="KW-0347">Helicase</keyword>
<keyword evidence="1 13" id="KW-0540">Nuclease</keyword>
<keyword evidence="6 13" id="KW-0269">Exonuclease</keyword>
<keyword evidence="10 13" id="KW-0413">Isomerase</keyword>
<dbReference type="GO" id="GO:0016787">
    <property type="term" value="F:hydrolase activity"/>
    <property type="evidence" value="ECO:0007669"/>
    <property type="project" value="UniProtKB-KW"/>
</dbReference>
<evidence type="ECO:0000256" key="10">
    <source>
        <dbReference type="ARBA" id="ARBA00023235"/>
    </source>
</evidence>
<comment type="subunit">
    <text evidence="13">Heterodimer of AddA and AddB/RexB.</text>
</comment>
<dbReference type="Proteomes" id="UP001580346">
    <property type="component" value="Unassembled WGS sequence"/>
</dbReference>
<dbReference type="PANTHER" id="PTHR11070">
    <property type="entry name" value="UVRD / RECB / PCRA DNA HELICASE FAMILY MEMBER"/>
    <property type="match status" value="1"/>
</dbReference>
<evidence type="ECO:0000256" key="14">
    <source>
        <dbReference type="PROSITE-ProRule" id="PRU00560"/>
    </source>
</evidence>
<dbReference type="InterPro" id="IPR000212">
    <property type="entry name" value="DNA_helicase_UvrD/REP"/>
</dbReference>
<keyword evidence="19" id="KW-1185">Reference proteome</keyword>
<dbReference type="InterPro" id="IPR011604">
    <property type="entry name" value="PDDEXK-like_dom_sf"/>
</dbReference>
<feature type="domain" description="UvrD-like helicase ATP-binding" evidence="16">
    <location>
        <begin position="9"/>
        <end position="483"/>
    </location>
</feature>
<dbReference type="GO" id="GO:0003678">
    <property type="term" value="F:DNA helicase activity"/>
    <property type="evidence" value="ECO:0007669"/>
    <property type="project" value="UniProtKB-EC"/>
</dbReference>
<evidence type="ECO:0000256" key="1">
    <source>
        <dbReference type="ARBA" id="ARBA00022722"/>
    </source>
</evidence>
<feature type="binding site" evidence="14">
    <location>
        <begin position="30"/>
        <end position="37"/>
    </location>
    <ligand>
        <name>ATP</name>
        <dbReference type="ChEBI" id="CHEBI:30616"/>
    </ligand>
</feature>
<keyword evidence="8 13" id="KW-0238">DNA-binding</keyword>
<dbReference type="Gene3D" id="6.10.250.2380">
    <property type="match status" value="1"/>
</dbReference>
<comment type="caution">
    <text evidence="18">The sequence shown here is derived from an EMBL/GenBank/DDBJ whole genome shotgun (WGS) entry which is preliminary data.</text>
</comment>
<dbReference type="NCBIfam" id="TIGR02785">
    <property type="entry name" value="addA_Gpos"/>
    <property type="match status" value="1"/>
</dbReference>
<evidence type="ECO:0000256" key="12">
    <source>
        <dbReference type="ARBA" id="ARBA00048988"/>
    </source>
</evidence>
<comment type="catalytic activity">
    <reaction evidence="11 13">
        <text>Couples ATP hydrolysis with the unwinding of duplex DNA by translocating in the 3'-5' direction.</text>
        <dbReference type="EC" id="5.6.2.4"/>
    </reaction>
</comment>
<dbReference type="EC" id="5.6.2.4" evidence="13"/>
<dbReference type="InterPro" id="IPR027417">
    <property type="entry name" value="P-loop_NTPase"/>
</dbReference>
<keyword evidence="7 13" id="KW-0067">ATP-binding</keyword>
<dbReference type="Pfam" id="PF13361">
    <property type="entry name" value="UvrD_C"/>
    <property type="match status" value="1"/>
</dbReference>
<evidence type="ECO:0000256" key="2">
    <source>
        <dbReference type="ARBA" id="ARBA00022741"/>
    </source>
</evidence>
<evidence type="ECO:0000256" key="3">
    <source>
        <dbReference type="ARBA" id="ARBA00022763"/>
    </source>
</evidence>
<dbReference type="PANTHER" id="PTHR11070:SF48">
    <property type="entry name" value="ATP-DEPENDENT HELICASE_NUCLEASE SUBUNIT A"/>
    <property type="match status" value="1"/>
</dbReference>
<dbReference type="InterPro" id="IPR014152">
    <property type="entry name" value="AddA"/>
</dbReference>
<evidence type="ECO:0000256" key="5">
    <source>
        <dbReference type="ARBA" id="ARBA00022806"/>
    </source>
</evidence>
<evidence type="ECO:0000256" key="4">
    <source>
        <dbReference type="ARBA" id="ARBA00022801"/>
    </source>
</evidence>
<organism evidence="18 19">
    <name type="scientific">Paenibacillus enshidis</name>
    <dbReference type="NCBI Taxonomy" id="1458439"/>
    <lineage>
        <taxon>Bacteria</taxon>
        <taxon>Bacillati</taxon>
        <taxon>Bacillota</taxon>
        <taxon>Bacilli</taxon>
        <taxon>Bacillales</taxon>
        <taxon>Paenibacillaceae</taxon>
        <taxon>Paenibacillus</taxon>
    </lineage>
</organism>
<feature type="region of interest" description="Disordered" evidence="15">
    <location>
        <begin position="720"/>
        <end position="747"/>
    </location>
</feature>
<protein>
    <recommendedName>
        <fullName evidence="13">ATP-dependent helicase/nuclease subunit A</fullName>
        <ecNumber evidence="13">3.1.-.-</ecNumber>
        <ecNumber evidence="13">5.6.2.4</ecNumber>
    </recommendedName>
    <alternativeName>
        <fullName evidence="13">ATP-dependent helicase/nuclease AddA</fullName>
    </alternativeName>
    <alternativeName>
        <fullName evidence="13">DNA 3'-5' helicase AddA</fullName>
    </alternativeName>
</protein>
<evidence type="ECO:0000256" key="6">
    <source>
        <dbReference type="ARBA" id="ARBA00022839"/>
    </source>
</evidence>
<comment type="similarity">
    <text evidence="13">Belongs to the helicase family. AddA subfamily.</text>
</comment>
<keyword evidence="9 13" id="KW-0234">DNA repair</keyword>
<evidence type="ECO:0000259" key="17">
    <source>
        <dbReference type="PROSITE" id="PS51217"/>
    </source>
</evidence>
<dbReference type="EMBL" id="JBHHMI010000003">
    <property type="protein sequence ID" value="MFB5266152.1"/>
    <property type="molecule type" value="Genomic_DNA"/>
</dbReference>
<name>A0ABV5APM9_9BACL</name>
<comment type="cofactor">
    <cofactor evidence="13">
        <name>Mg(2+)</name>
        <dbReference type="ChEBI" id="CHEBI:18420"/>
    </cofactor>
</comment>
<dbReference type="HAMAP" id="MF_01451">
    <property type="entry name" value="AddA"/>
    <property type="match status" value="1"/>
</dbReference>
<evidence type="ECO:0000313" key="19">
    <source>
        <dbReference type="Proteomes" id="UP001580346"/>
    </source>
</evidence>
<dbReference type="InterPro" id="IPR014017">
    <property type="entry name" value="DNA_helicase_UvrD-like_C"/>
</dbReference>
<dbReference type="EC" id="3.1.-.-" evidence="13"/>
<dbReference type="InterPro" id="IPR011335">
    <property type="entry name" value="Restrct_endonuc-II-like"/>
</dbReference>
<keyword evidence="4 13" id="KW-0378">Hydrolase</keyword>
<sequence length="1334" mass="149162">MHIPKPEGSFWSDEQWQAIVQSGDDMLVAAAAGSGKTAVLVERIIRKIADPELGFSVDRLLVATFTKAAASEMRHRIREALERALEDNPGSDHLLRQLSLLGRASITTLHSFCMEVIRRHYQSIPLDPGFRIMNEHETELMRQELLEELFEEKYGAHPDGSVFRMMVDWFSGERTDDAVYGLVQRLYDFSRSHPWPEHWLRETAAAFRVGSVADLGTTSWASSITTDARLELRGVHSLLEQAHSLAMQPGGPAPYALTLAEEMQMVAELQQALQLEPWERLYERFQTAAFGKLKPVKKDQTDPELQERVKSLRDRAKKALTDLKSSLFGRPPEQFLAELNEAAPLMEELAETVIAFGERFRREKQGKGLVDFGDLEHYCLHILRHPDSTPEELLPSDAALEYQARFDEVLLDEYQDTNTVQEDIVRLLARSQPGNRFMVGDVKQSIYRFRLAEPGLFLDKYRRFGEQAEPGLLIDLARNFRSRREVVDAVNLLFRQIMSADVAEIDYDERAELVHGADFPETSADSVSPYQPELILIDKGAAGSSVQTDEIDEETATPEEELAELETAQLEARLIASRIREFVGDTGTALQVYDKGLKTMRPAGYGDIVILLRSAAVWAPLLVEELRLAGIPAAGEQTKGFFKATEVEVMLSLLHVIDNPRQDIPLASVLRSPIVGLTEDELARIRVKRPNGSFYDAVMAAADGNAKAMAAATVEAAAAGEGRREAAESHGAAESVTEAAQEQGSDPAETRMLVLLQRFLNRLEVWRQEAVQGSLSSLIWRVYEDTGYLDWNGGLPGGVQRQNNLKALYDRALQYEKTTANRGLFRFLTFISRLRENGRDLGPSGVSTEPEQAVRIMTIHKSKGLEFPVVFIAGAAKMFNRQDLNMPFLMHKELGFGPRFVDSGNRVSYPTLPNLAIRRRSQLELLAEEMRVLYVALTRPREKMIITATVRNAAAQAASWAGIKDRPEEVLPDYLLAAGRSYLDWIGPALLRHPSATVLREAAGLPEEEYQPLNARDGHWIVSLHSKAAAAAETEPGLGQEAELMPDRNQRIEALRQAEPIQTGAANQAGELAKALSWTYPHALAGRTAANTSATELKQGSTGEEHPAAEWMNVLSAVSGETSIAQPAFERLRLRRPKFMEDKGLSPSERGTVYHMLMLHLPLKGSADAAVIEQTKEHLVQSEILLRQHADMIDTGEIERFFATGLGQRLLRSPAVQRELPFSYGLPASQLASRKALDIRQAGIVMDNDMFPAELEEDTVLVKGIVDCLFEDEKGLVLLDYKTDRISEYRNTAALAETYRFQLELYSRVMEDILGRKIGERWLYFFDSGESVQV</sequence>
<evidence type="ECO:0000259" key="16">
    <source>
        <dbReference type="PROSITE" id="PS51198"/>
    </source>
</evidence>
<feature type="domain" description="UvrD-like helicase C-terminal" evidence="17">
    <location>
        <begin position="525"/>
        <end position="864"/>
    </location>
</feature>
<dbReference type="RefSeq" id="WP_375353723.1">
    <property type="nucleotide sequence ID" value="NZ_JBHHMI010000003.1"/>
</dbReference>
<dbReference type="SUPFAM" id="SSF52540">
    <property type="entry name" value="P-loop containing nucleoside triphosphate hydrolases"/>
    <property type="match status" value="1"/>
</dbReference>
<comment type="function">
    <text evidence="13">The heterodimer acts as both an ATP-dependent DNA helicase and an ATP-dependent, dual-direction single-stranded exonuclease. Recognizes the chi site generating a DNA molecule suitable for the initiation of homologous recombination. The AddA nuclease domain is required for chi fragment generation; this subunit has the helicase and 3' -&gt; 5' nuclease activities.</text>
</comment>
<evidence type="ECO:0000256" key="7">
    <source>
        <dbReference type="ARBA" id="ARBA00022840"/>
    </source>
</evidence>
<evidence type="ECO:0000256" key="11">
    <source>
        <dbReference type="ARBA" id="ARBA00034617"/>
    </source>
</evidence>
<gene>
    <name evidence="13 18" type="primary">addA</name>
    <name evidence="18" type="ORF">ACE41H_05040</name>
</gene>
<dbReference type="InterPro" id="IPR014016">
    <property type="entry name" value="UvrD-like_ATP-bd"/>
</dbReference>
<reference evidence="18 19" key="1">
    <citation type="submission" date="2024-09" db="EMBL/GenBank/DDBJ databases">
        <title>Paenibacillus zeirhizospherea sp. nov., isolated from surface of the maize (Zea mays) roots in a horticulture field, Hungary.</title>
        <authorList>
            <person name="Marton D."/>
            <person name="Farkas M."/>
            <person name="Bedics A."/>
            <person name="Toth E."/>
            <person name="Tancsics A."/>
            <person name="Boka K."/>
            <person name="Maroti G."/>
            <person name="Kriszt B."/>
            <person name="Cserhati M."/>
        </authorList>
    </citation>
    <scope>NUCLEOTIDE SEQUENCE [LARGE SCALE GENOMIC DNA]</scope>
    <source>
        <strain evidence="18 19">KCTC 33519</strain>
    </source>
</reference>
<dbReference type="Gene3D" id="3.90.320.10">
    <property type="match status" value="1"/>
</dbReference>
<dbReference type="Pfam" id="PF12705">
    <property type="entry name" value="PDDEXK_1"/>
    <property type="match status" value="1"/>
</dbReference>
<dbReference type="PROSITE" id="PS51198">
    <property type="entry name" value="UVRD_HELICASE_ATP_BIND"/>
    <property type="match status" value="1"/>
</dbReference>
<comment type="catalytic activity">
    <reaction evidence="12 13">
        <text>ATP + H2O = ADP + phosphate + H(+)</text>
        <dbReference type="Rhea" id="RHEA:13065"/>
        <dbReference type="ChEBI" id="CHEBI:15377"/>
        <dbReference type="ChEBI" id="CHEBI:15378"/>
        <dbReference type="ChEBI" id="CHEBI:30616"/>
        <dbReference type="ChEBI" id="CHEBI:43474"/>
        <dbReference type="ChEBI" id="CHEBI:456216"/>
        <dbReference type="EC" id="5.6.2.4"/>
    </reaction>
</comment>
<evidence type="ECO:0000256" key="8">
    <source>
        <dbReference type="ARBA" id="ARBA00023125"/>
    </source>
</evidence>
<keyword evidence="3 13" id="KW-0227">DNA damage</keyword>
<accession>A0ABV5APM9</accession>
<proteinExistence type="inferred from homology"/>
<dbReference type="CDD" id="cd17932">
    <property type="entry name" value="DEXQc_UvrD"/>
    <property type="match status" value="1"/>
</dbReference>